<evidence type="ECO:0000313" key="1">
    <source>
        <dbReference type="EMBL" id="SCB69710.1"/>
    </source>
</evidence>
<sequence>MIIDPPKSYQHKEDGTVVQLLEINANDWYCWVKCSDCVIRPISEDIFFRDFEPIKRAASKS</sequence>
<organism evidence="1 2">
    <name type="scientific">Bacillus mycoides</name>
    <dbReference type="NCBI Taxonomy" id="1405"/>
    <lineage>
        <taxon>Bacteria</taxon>
        <taxon>Bacillati</taxon>
        <taxon>Bacillota</taxon>
        <taxon>Bacilli</taxon>
        <taxon>Bacillales</taxon>
        <taxon>Bacillaceae</taxon>
        <taxon>Bacillus</taxon>
        <taxon>Bacillus cereus group</taxon>
    </lineage>
</organism>
<dbReference type="Proteomes" id="UP000195696">
    <property type="component" value="Unassembled WGS sequence"/>
</dbReference>
<evidence type="ECO:0000313" key="2">
    <source>
        <dbReference type="Proteomes" id="UP000195696"/>
    </source>
</evidence>
<gene>
    <name evidence="1" type="ORF">BWGO95_03875</name>
</gene>
<dbReference type="EMBL" id="FMAK01000047">
    <property type="protein sequence ID" value="SCB69710.1"/>
    <property type="molecule type" value="Genomic_DNA"/>
</dbReference>
<name>A0A1G4EKV1_BACMY</name>
<dbReference type="RefSeq" id="WP_016105986.1">
    <property type="nucleotide sequence ID" value="NZ_FMAK01000047.1"/>
</dbReference>
<reference evidence="1 2" key="1">
    <citation type="submission" date="2016-08" db="EMBL/GenBank/DDBJ databases">
        <authorList>
            <person name="Seilhamer J.J."/>
        </authorList>
    </citation>
    <scope>NUCLEOTIDE SEQUENCE [LARGE SCALE GENOMIC DNA]</scope>
    <source>
        <strain evidence="1 2">SDA_GO95</strain>
    </source>
</reference>
<accession>A0A1G4EKV1</accession>
<dbReference type="AlphaFoldDB" id="A0A1G4EKV1"/>
<protein>
    <submittedName>
        <fullName evidence="1">Uncharacterized protein</fullName>
    </submittedName>
</protein>
<proteinExistence type="predicted"/>